<protein>
    <recommendedName>
        <fullName evidence="1">CRAL-TRIO domain-containing protein</fullName>
    </recommendedName>
</protein>
<feature type="non-terminal residue" evidence="2">
    <location>
        <position position="1"/>
    </location>
</feature>
<dbReference type="InterPro" id="IPR058960">
    <property type="entry name" value="Ctg-1-like_C"/>
</dbReference>
<dbReference type="Gene3D" id="3.40.525.10">
    <property type="entry name" value="CRAL-TRIO lipid binding domain"/>
    <property type="match status" value="1"/>
</dbReference>
<organism evidence="2 3">
    <name type="scientific">Pristionchus mayeri</name>
    <dbReference type="NCBI Taxonomy" id="1317129"/>
    <lineage>
        <taxon>Eukaryota</taxon>
        <taxon>Metazoa</taxon>
        <taxon>Ecdysozoa</taxon>
        <taxon>Nematoda</taxon>
        <taxon>Chromadorea</taxon>
        <taxon>Rhabditida</taxon>
        <taxon>Rhabditina</taxon>
        <taxon>Diplogasteromorpha</taxon>
        <taxon>Diplogasteroidea</taxon>
        <taxon>Neodiplogasteridae</taxon>
        <taxon>Pristionchus</taxon>
    </lineage>
</organism>
<dbReference type="EMBL" id="BTRK01000004">
    <property type="protein sequence ID" value="GMR45043.1"/>
    <property type="molecule type" value="Genomic_DNA"/>
</dbReference>
<sequence length="378" mass="43535">RMTSDEERAAQLRSLVSSCLTPYYDTHFNLLRWLQAYPTLSVDKVAHKLRHHLMFRTSEWKVDELHEKKRGYHPIHKYWPTLETGMSGVIPNCVVFVDQGGNIDHDAIHENFSHTEILKAKLYDVEAVLATIMRVEKETGKQATVLFVIDFDGFQYSKKLVDLLTGPMMSRAEFLLTHYVELFKHIVIVNCPAWANAVWAMLKHLLPQRTRDKLCLLSSSSWRDEIASLMDPSIGPAFWNNEKHSEFKLPMERPPRVPILDTKNPLEKLDKLHLRAGKEHWMEYDLEKGDVIAIHVTSNSSFGFTIVHEESDTDDVFAMRPVFPLFTSVHGTNKTPIKDEIIIPVTGTYKVWFSNAQSWFSSVTIHHSVEILKNSLAN</sequence>
<dbReference type="CDD" id="cd00170">
    <property type="entry name" value="SEC14"/>
    <property type="match status" value="1"/>
</dbReference>
<dbReference type="PROSITE" id="PS50191">
    <property type="entry name" value="CRAL_TRIO"/>
    <property type="match status" value="1"/>
</dbReference>
<dbReference type="Proteomes" id="UP001328107">
    <property type="component" value="Unassembled WGS sequence"/>
</dbReference>
<feature type="domain" description="CRAL-TRIO" evidence="1">
    <location>
        <begin position="95"/>
        <end position="247"/>
    </location>
</feature>
<dbReference type="PANTHER" id="PTHR47159:SF5">
    <property type="entry name" value="CRAL-TRIO DOMAIN-CONTAINING PROTEIN"/>
    <property type="match status" value="1"/>
</dbReference>
<dbReference type="PANTHER" id="PTHR47159">
    <property type="entry name" value="PROTEIN CBG07705-RELATED"/>
    <property type="match status" value="1"/>
</dbReference>
<accession>A0AAN5HXQ8</accession>
<proteinExistence type="predicted"/>
<evidence type="ECO:0000313" key="2">
    <source>
        <dbReference type="EMBL" id="GMR45043.1"/>
    </source>
</evidence>
<dbReference type="InterPro" id="IPR036598">
    <property type="entry name" value="GOLD_dom_sf"/>
</dbReference>
<gene>
    <name evidence="2" type="ORF">PMAYCL1PPCAC_15238</name>
</gene>
<dbReference type="Gene3D" id="2.60.120.680">
    <property type="entry name" value="GOLD domain"/>
    <property type="match status" value="1"/>
</dbReference>
<dbReference type="InterPro" id="IPR001251">
    <property type="entry name" value="CRAL-TRIO_dom"/>
</dbReference>
<dbReference type="SUPFAM" id="SSF52087">
    <property type="entry name" value="CRAL/TRIO domain"/>
    <property type="match status" value="1"/>
</dbReference>
<evidence type="ECO:0000259" key="1">
    <source>
        <dbReference type="PROSITE" id="PS50191"/>
    </source>
</evidence>
<comment type="caution">
    <text evidence="2">The sequence shown here is derived from an EMBL/GenBank/DDBJ whole genome shotgun (WGS) entry which is preliminary data.</text>
</comment>
<dbReference type="AlphaFoldDB" id="A0AAN5HXQ8"/>
<dbReference type="InterPro" id="IPR036865">
    <property type="entry name" value="CRAL-TRIO_dom_sf"/>
</dbReference>
<dbReference type="Pfam" id="PF00650">
    <property type="entry name" value="CRAL_TRIO"/>
    <property type="match status" value="1"/>
</dbReference>
<name>A0AAN5HXQ8_9BILA</name>
<evidence type="ECO:0000313" key="3">
    <source>
        <dbReference type="Proteomes" id="UP001328107"/>
    </source>
</evidence>
<keyword evidence="3" id="KW-1185">Reference proteome</keyword>
<dbReference type="SMART" id="SM00516">
    <property type="entry name" value="SEC14"/>
    <property type="match status" value="1"/>
</dbReference>
<dbReference type="Pfam" id="PF25883">
    <property type="entry name" value="F28H7_8_C"/>
    <property type="match status" value="1"/>
</dbReference>
<reference evidence="3" key="1">
    <citation type="submission" date="2022-10" db="EMBL/GenBank/DDBJ databases">
        <title>Genome assembly of Pristionchus species.</title>
        <authorList>
            <person name="Yoshida K."/>
            <person name="Sommer R.J."/>
        </authorList>
    </citation>
    <scope>NUCLEOTIDE SEQUENCE [LARGE SCALE GENOMIC DNA]</scope>
    <source>
        <strain evidence="3">RS5460</strain>
    </source>
</reference>
<dbReference type="SUPFAM" id="SSF101576">
    <property type="entry name" value="Supernatant protein factor (SPF), C-terminal domain"/>
    <property type="match status" value="1"/>
</dbReference>
<dbReference type="InterPro" id="IPR053302">
    <property type="entry name" value="CRAL-TRIO_domain"/>
</dbReference>